<comment type="similarity">
    <text evidence="1">Belongs to the PspA/Vipp/IM30 family.</text>
</comment>
<evidence type="ECO:0000256" key="2">
    <source>
        <dbReference type="SAM" id="Coils"/>
    </source>
</evidence>
<sequence length="214" mass="25401">MTNLLERIKNTVMADLHEVLDKKEQKNPISLLNQYLRESENETKKVAGLIERQYMLKEEFLKEWKQADYLADKRKKQAEVAKLANEPALHEMAIEEEAQYREQADKLRLAYEQAANQLEELERKHREMKLRLKDMNIKRLELMGRENVIKVNEKIHHVLDDSIMGKAASRFDETERYMEHLEARINTGYEKSMFDARIGQLEKKLKSQEISVNE</sequence>
<organism evidence="3 4">
    <name type="scientific">Heyndrickxia shackletonii</name>
    <dbReference type="NCBI Taxonomy" id="157838"/>
    <lineage>
        <taxon>Bacteria</taxon>
        <taxon>Bacillati</taxon>
        <taxon>Bacillota</taxon>
        <taxon>Bacilli</taxon>
        <taxon>Bacillales</taxon>
        <taxon>Bacillaceae</taxon>
        <taxon>Heyndrickxia</taxon>
    </lineage>
</organism>
<proteinExistence type="inferred from homology"/>
<name>A0A0Q3TLD4_9BACI</name>
<dbReference type="RefSeq" id="WP_055740573.1">
    <property type="nucleotide sequence ID" value="NZ_JAAIWL010000042.1"/>
</dbReference>
<comment type="caution">
    <text evidence="3">The sequence shown here is derived from an EMBL/GenBank/DDBJ whole genome shotgun (WGS) entry which is preliminary data.</text>
</comment>
<accession>A0A0Q3TLD4</accession>
<dbReference type="STRING" id="157838.AN964_15600"/>
<gene>
    <name evidence="3" type="ORF">AN964_15600</name>
</gene>
<dbReference type="AlphaFoldDB" id="A0A0Q3TLD4"/>
<evidence type="ECO:0000313" key="3">
    <source>
        <dbReference type="EMBL" id="KQL54792.1"/>
    </source>
</evidence>
<dbReference type="PANTHER" id="PTHR31088:SF6">
    <property type="entry name" value="PHAGE SHOCK PROTEIN A"/>
    <property type="match status" value="1"/>
</dbReference>
<dbReference type="Proteomes" id="UP000051888">
    <property type="component" value="Unassembled WGS sequence"/>
</dbReference>
<keyword evidence="4" id="KW-1185">Reference proteome</keyword>
<dbReference type="PATRIC" id="fig|157838.3.peg.3449"/>
<evidence type="ECO:0000313" key="4">
    <source>
        <dbReference type="Proteomes" id="UP000051888"/>
    </source>
</evidence>
<dbReference type="EMBL" id="LJJC01000004">
    <property type="protein sequence ID" value="KQL54792.1"/>
    <property type="molecule type" value="Genomic_DNA"/>
</dbReference>
<dbReference type="OrthoDB" id="2366053at2"/>
<evidence type="ECO:0000256" key="1">
    <source>
        <dbReference type="ARBA" id="ARBA00043985"/>
    </source>
</evidence>
<feature type="coiled-coil region" evidence="2">
    <location>
        <begin position="97"/>
        <end position="138"/>
    </location>
</feature>
<dbReference type="Pfam" id="PF04012">
    <property type="entry name" value="PspA_IM30"/>
    <property type="match status" value="1"/>
</dbReference>
<dbReference type="PANTHER" id="PTHR31088">
    <property type="entry name" value="MEMBRANE-ASSOCIATED PROTEIN VIPP1, CHLOROPLASTIC"/>
    <property type="match status" value="1"/>
</dbReference>
<keyword evidence="2" id="KW-0175">Coiled coil</keyword>
<protein>
    <submittedName>
        <fullName evidence="3">Modulator protein</fullName>
    </submittedName>
</protein>
<dbReference type="InterPro" id="IPR007157">
    <property type="entry name" value="PspA_VIPP1"/>
</dbReference>
<reference evidence="3 4" key="1">
    <citation type="submission" date="2015-09" db="EMBL/GenBank/DDBJ databases">
        <title>Genome sequencing project for genomic taxonomy and phylogenomics of Bacillus-like bacteria.</title>
        <authorList>
            <person name="Liu B."/>
            <person name="Wang J."/>
            <person name="Zhu Y."/>
            <person name="Liu G."/>
            <person name="Chen Q."/>
            <person name="Chen Z."/>
            <person name="Lan J."/>
            <person name="Che J."/>
            <person name="Ge C."/>
            <person name="Shi H."/>
            <person name="Pan Z."/>
            <person name="Liu X."/>
        </authorList>
    </citation>
    <scope>NUCLEOTIDE SEQUENCE [LARGE SCALE GENOMIC DNA]</scope>
    <source>
        <strain evidence="3 4">LMG 18435</strain>
    </source>
</reference>